<name>A0AA86IYQ1_9BURK</name>
<dbReference type="GO" id="GO:0005524">
    <property type="term" value="F:ATP binding"/>
    <property type="evidence" value="ECO:0007669"/>
    <property type="project" value="UniProtKB-KW"/>
</dbReference>
<dbReference type="KEGG" id="lto:RGQ30_14830"/>
<keyword evidence="3" id="KW-0067">ATP-binding</keyword>
<dbReference type="SMART" id="SM00796">
    <property type="entry name" value="AHS1"/>
    <property type="match status" value="1"/>
</dbReference>
<evidence type="ECO:0000259" key="4">
    <source>
        <dbReference type="SMART" id="SM00796"/>
    </source>
</evidence>
<reference evidence="5 6" key="1">
    <citation type="submission" date="2023-10" db="EMBL/GenBank/DDBJ databases">
        <title>Complete Genome Sequence of Limnobacter thiooxidans CS-K2T, Isolated from freshwater lake sediments in Bavaria, Germany.</title>
        <authorList>
            <person name="Naruki M."/>
            <person name="Watanabe A."/>
            <person name="Warashina T."/>
            <person name="Morita T."/>
            <person name="Arakawa K."/>
        </authorList>
    </citation>
    <scope>NUCLEOTIDE SEQUENCE [LARGE SCALE GENOMIC DNA]</scope>
    <source>
        <strain evidence="5 6">CS-K2</strain>
    </source>
</reference>
<dbReference type="InterPro" id="IPR029000">
    <property type="entry name" value="Cyclophilin-like_dom_sf"/>
</dbReference>
<evidence type="ECO:0000313" key="5">
    <source>
        <dbReference type="EMBL" id="BET25982.1"/>
    </source>
</evidence>
<dbReference type="EMBL" id="AP028947">
    <property type="protein sequence ID" value="BET25982.1"/>
    <property type="molecule type" value="Genomic_DNA"/>
</dbReference>
<accession>A0AA86IYQ1</accession>
<dbReference type="GO" id="GO:0016787">
    <property type="term" value="F:hydrolase activity"/>
    <property type="evidence" value="ECO:0007669"/>
    <property type="project" value="UniProtKB-KW"/>
</dbReference>
<evidence type="ECO:0000256" key="2">
    <source>
        <dbReference type="ARBA" id="ARBA00022801"/>
    </source>
</evidence>
<dbReference type="InterPro" id="IPR003833">
    <property type="entry name" value="CT_C_D"/>
</dbReference>
<dbReference type="SUPFAM" id="SSF50891">
    <property type="entry name" value="Cyclophilin-like"/>
    <property type="match status" value="1"/>
</dbReference>
<proteinExistence type="predicted"/>
<dbReference type="PANTHER" id="PTHR34698">
    <property type="entry name" value="5-OXOPROLINASE SUBUNIT B"/>
    <property type="match status" value="1"/>
</dbReference>
<keyword evidence="6" id="KW-1185">Reference proteome</keyword>
<sequence length="237" mass="25714">MFKLVVVVTPIDCMPNIYCVSDRAIQIDWTSQPVNPAMLAQALGNHPAALSLPRFQCIQADRSITLVFESSILPALLYSLKQAFIDSLGSEPAQTSPLIKTGQHHLVPVQYGGAAGQDLDWIAAQTGLSAQAVIDLHCSAVYTVQFLGFLPGFAYLTGLPKPLQIPRRSHPRAHVPAGTLAIGAEYCAVYPWSSPGGWHLIGHVEQRMFDPFGSDETGQSFFQVGDVVQFVRAEQDA</sequence>
<dbReference type="Proteomes" id="UP001329151">
    <property type="component" value="Chromosome"/>
</dbReference>
<evidence type="ECO:0000256" key="3">
    <source>
        <dbReference type="ARBA" id="ARBA00022840"/>
    </source>
</evidence>
<dbReference type="PANTHER" id="PTHR34698:SF2">
    <property type="entry name" value="5-OXOPROLINASE SUBUNIT B"/>
    <property type="match status" value="1"/>
</dbReference>
<protein>
    <recommendedName>
        <fullName evidence="4">Carboxyltransferase domain-containing protein</fullName>
    </recommendedName>
</protein>
<keyword evidence="2" id="KW-0378">Hydrolase</keyword>
<evidence type="ECO:0000256" key="1">
    <source>
        <dbReference type="ARBA" id="ARBA00022741"/>
    </source>
</evidence>
<organism evidence="5 6">
    <name type="scientific">Limnobacter thiooxidans</name>
    <dbReference type="NCBI Taxonomy" id="131080"/>
    <lineage>
        <taxon>Bacteria</taxon>
        <taxon>Pseudomonadati</taxon>
        <taxon>Pseudomonadota</taxon>
        <taxon>Betaproteobacteria</taxon>
        <taxon>Burkholderiales</taxon>
        <taxon>Burkholderiaceae</taxon>
        <taxon>Limnobacter</taxon>
    </lineage>
</organism>
<dbReference type="InterPro" id="IPR010016">
    <property type="entry name" value="PxpB"/>
</dbReference>
<feature type="domain" description="Carboxyltransferase" evidence="4">
    <location>
        <begin position="15"/>
        <end position="222"/>
    </location>
</feature>
<evidence type="ECO:0000313" key="6">
    <source>
        <dbReference type="Proteomes" id="UP001329151"/>
    </source>
</evidence>
<dbReference type="Pfam" id="PF02682">
    <property type="entry name" value="CT_C_D"/>
    <property type="match status" value="1"/>
</dbReference>
<dbReference type="Gene3D" id="2.40.100.10">
    <property type="entry name" value="Cyclophilin-like"/>
    <property type="match status" value="1"/>
</dbReference>
<dbReference type="AlphaFoldDB" id="A0AA86IYQ1"/>
<gene>
    <name evidence="5" type="ORF">RGQ30_14830</name>
</gene>
<keyword evidence="1" id="KW-0547">Nucleotide-binding</keyword>